<protein>
    <submittedName>
        <fullName evidence="1">Uncharacterized protein</fullName>
    </submittedName>
</protein>
<dbReference type="VEuPathDB" id="FungiDB:RhiirA1_401554"/>
<keyword evidence="2" id="KW-1185">Reference proteome</keyword>
<dbReference type="EMBL" id="LLXI01009105">
    <property type="protein sequence ID" value="PKY63136.1"/>
    <property type="molecule type" value="Genomic_DNA"/>
</dbReference>
<organism evidence="1 2">
    <name type="scientific">Rhizophagus irregularis</name>
    <dbReference type="NCBI Taxonomy" id="588596"/>
    <lineage>
        <taxon>Eukaryota</taxon>
        <taxon>Fungi</taxon>
        <taxon>Fungi incertae sedis</taxon>
        <taxon>Mucoromycota</taxon>
        <taxon>Glomeromycotina</taxon>
        <taxon>Glomeromycetes</taxon>
        <taxon>Glomerales</taxon>
        <taxon>Glomeraceae</taxon>
        <taxon>Rhizophagus</taxon>
    </lineage>
</organism>
<evidence type="ECO:0000313" key="1">
    <source>
        <dbReference type="EMBL" id="PKY63136.1"/>
    </source>
</evidence>
<dbReference type="Proteomes" id="UP000234323">
    <property type="component" value="Unassembled WGS sequence"/>
</dbReference>
<evidence type="ECO:0000313" key="2">
    <source>
        <dbReference type="Proteomes" id="UP000234323"/>
    </source>
</evidence>
<accession>A0A2I1HWD4</accession>
<reference evidence="1 2" key="1">
    <citation type="submission" date="2015-10" db="EMBL/GenBank/DDBJ databases">
        <title>Genome analyses suggest a sexual origin of heterokaryosis in a supposedly ancient asexual fungus.</title>
        <authorList>
            <person name="Ropars J."/>
            <person name="Sedzielewska K."/>
            <person name="Noel J."/>
            <person name="Charron P."/>
            <person name="Farinelli L."/>
            <person name="Marton T."/>
            <person name="Kruger M."/>
            <person name="Pelin A."/>
            <person name="Brachmann A."/>
            <person name="Corradi N."/>
        </authorList>
    </citation>
    <scope>NUCLEOTIDE SEQUENCE [LARGE SCALE GENOMIC DNA]</scope>
    <source>
        <strain evidence="1 2">A4</strain>
    </source>
</reference>
<proteinExistence type="predicted"/>
<gene>
    <name evidence="1" type="ORF">RhiirA4_491100</name>
</gene>
<dbReference type="VEuPathDB" id="FungiDB:RhiirFUN_012394"/>
<sequence length="113" mass="13368">MLQDISNLLIFDIDSEQEIYDDKNMNYDTSFLQFSFQHFSQIKDVAYSKELEQEIHDDENMNCDTFFPQLNGISEQLEDFTIDDKKQENYDITVNTLSSFSVRPSYLQQIAKL</sequence>
<comment type="caution">
    <text evidence="1">The sequence shown here is derived from an EMBL/GenBank/DDBJ whole genome shotgun (WGS) entry which is preliminary data.</text>
</comment>
<dbReference type="AlphaFoldDB" id="A0A2I1HWD4"/>
<name>A0A2I1HWD4_9GLOM</name>